<sequence>MMPSLKKGLVSIRTLLFLLFLLIAAFISCLWIDTSTSSVERSTNKTMVIPAKHNILRNETIEFPLNCAINNELQSKVSVERSTNTTVVISEKHNIPQRETIEFPLNCTINNNQTQTCPTNYPKLTTSRADDQDPPRTVCPNYFRWIHEDLRPWIAAGISRDMVERAQRTAHFHLIIVGGKAYIKKYRESTQTRDTFTIWGILQLLRRYPGKIPDLELMFDTDDRPVIRSSDYHEQNTTGPPPLFRYCGDRPDINIKPWDELSIDIKEGNNGSKWIDREPYAYWKGNPFVAETRKDLLACNVSDQRDWNARLFIQDWIQESQQGYKQSDLARQCAHRYKIYIEGYAWSVSEKYILACNSLSLLVKPYYHDFFTRSLQPLQHYWPIRDTDKCKSIKFAVDWGNKNNQKAQEIGKAASDFIQEELKMDYVYDYMFHLLNEYAKLLKFAPRVPEEAVEMCSEIMACPADGLEKKFMTESLVKSPRITRPCTLPPAYEPHVLGAFYRKKLNTLRRVQKWEDGYWKEFNKQHQQNSESHL</sequence>
<gene>
    <name evidence="2" type="ORF">RCOM_1686330</name>
</gene>
<dbReference type="InParanoid" id="B9RC92"/>
<proteinExistence type="predicted"/>
<dbReference type="InterPro" id="IPR051091">
    <property type="entry name" value="O-Glucosyltr/Glycosyltrsf_90"/>
</dbReference>
<dbReference type="Proteomes" id="UP000008311">
    <property type="component" value="Unassembled WGS sequence"/>
</dbReference>
<evidence type="ECO:0000313" key="3">
    <source>
        <dbReference type="Proteomes" id="UP000008311"/>
    </source>
</evidence>
<dbReference type="AlphaFoldDB" id="B9RC92"/>
<dbReference type="SMART" id="SM00672">
    <property type="entry name" value="CAP10"/>
    <property type="match status" value="1"/>
</dbReference>
<keyword evidence="3" id="KW-1185">Reference proteome</keyword>
<dbReference type="Pfam" id="PF05686">
    <property type="entry name" value="Glyco_transf_90"/>
    <property type="match status" value="1"/>
</dbReference>
<feature type="domain" description="Glycosyl transferase CAP10" evidence="1">
    <location>
        <begin position="211"/>
        <end position="445"/>
    </location>
</feature>
<organism evidence="2 3">
    <name type="scientific">Ricinus communis</name>
    <name type="common">Castor bean</name>
    <dbReference type="NCBI Taxonomy" id="3988"/>
    <lineage>
        <taxon>Eukaryota</taxon>
        <taxon>Viridiplantae</taxon>
        <taxon>Streptophyta</taxon>
        <taxon>Embryophyta</taxon>
        <taxon>Tracheophyta</taxon>
        <taxon>Spermatophyta</taxon>
        <taxon>Magnoliopsida</taxon>
        <taxon>eudicotyledons</taxon>
        <taxon>Gunneridae</taxon>
        <taxon>Pentapetalae</taxon>
        <taxon>rosids</taxon>
        <taxon>fabids</taxon>
        <taxon>Malpighiales</taxon>
        <taxon>Euphorbiaceae</taxon>
        <taxon>Acalyphoideae</taxon>
        <taxon>Acalypheae</taxon>
        <taxon>Ricinus</taxon>
    </lineage>
</organism>
<dbReference type="InterPro" id="IPR006598">
    <property type="entry name" value="CAP10"/>
</dbReference>
<evidence type="ECO:0000313" key="2">
    <source>
        <dbReference type="EMBL" id="EEF51163.1"/>
    </source>
</evidence>
<dbReference type="PROSITE" id="PS51257">
    <property type="entry name" value="PROKAR_LIPOPROTEIN"/>
    <property type="match status" value="1"/>
</dbReference>
<reference evidence="3" key="1">
    <citation type="journal article" date="2010" name="Nat. Biotechnol.">
        <title>Draft genome sequence of the oilseed species Ricinus communis.</title>
        <authorList>
            <person name="Chan A.P."/>
            <person name="Crabtree J."/>
            <person name="Zhao Q."/>
            <person name="Lorenzi H."/>
            <person name="Orvis J."/>
            <person name="Puiu D."/>
            <person name="Melake-Berhan A."/>
            <person name="Jones K.M."/>
            <person name="Redman J."/>
            <person name="Chen G."/>
            <person name="Cahoon E.B."/>
            <person name="Gedil M."/>
            <person name="Stanke M."/>
            <person name="Haas B.J."/>
            <person name="Wortman J.R."/>
            <person name="Fraser-Liggett C.M."/>
            <person name="Ravel J."/>
            <person name="Rabinowicz P.D."/>
        </authorList>
    </citation>
    <scope>NUCLEOTIDE SEQUENCE [LARGE SCALE GENOMIC DNA]</scope>
    <source>
        <strain evidence="3">cv. Hale</strain>
    </source>
</reference>
<dbReference type="PANTHER" id="PTHR12203:SF80">
    <property type="entry name" value="GLYCOSYLTRANSFERASE"/>
    <property type="match status" value="1"/>
</dbReference>
<accession>B9RC92</accession>
<dbReference type="eggNOG" id="KOG2458">
    <property type="taxonomic scope" value="Eukaryota"/>
</dbReference>
<evidence type="ECO:0000259" key="1">
    <source>
        <dbReference type="SMART" id="SM00672"/>
    </source>
</evidence>
<dbReference type="EMBL" id="EQ973774">
    <property type="protein sequence ID" value="EEF51163.1"/>
    <property type="molecule type" value="Genomic_DNA"/>
</dbReference>
<dbReference type="PANTHER" id="PTHR12203">
    <property type="entry name" value="KDEL LYS-ASP-GLU-LEU CONTAINING - RELATED"/>
    <property type="match status" value="1"/>
</dbReference>
<name>B9RC92_RICCO</name>
<dbReference type="STRING" id="3988.B9RC92"/>
<protein>
    <submittedName>
        <fullName evidence="2">KDEL motif-containing protein 1, putative</fullName>
    </submittedName>
</protein>